<organism evidence="3 4">
    <name type="scientific">Youngiibacter multivorans</name>
    <dbReference type="NCBI Taxonomy" id="937251"/>
    <lineage>
        <taxon>Bacteria</taxon>
        <taxon>Bacillati</taxon>
        <taxon>Bacillota</taxon>
        <taxon>Clostridia</taxon>
        <taxon>Eubacteriales</taxon>
        <taxon>Clostridiaceae</taxon>
        <taxon>Youngiibacter</taxon>
    </lineage>
</organism>
<dbReference type="InterPro" id="IPR011330">
    <property type="entry name" value="Glyco_hydro/deAcase_b/a-brl"/>
</dbReference>
<accession>A0ABS4G4V6</accession>
<dbReference type="InterPro" id="IPR002509">
    <property type="entry name" value="NODB_dom"/>
</dbReference>
<dbReference type="RefSeq" id="WP_209459788.1">
    <property type="nucleotide sequence ID" value="NZ_JAGGKC010000017.1"/>
</dbReference>
<dbReference type="CDD" id="cd10955">
    <property type="entry name" value="CE4_BH0857_like"/>
    <property type="match status" value="1"/>
</dbReference>
<feature type="chain" id="PRO_5046425207" evidence="1">
    <location>
        <begin position="22"/>
        <end position="290"/>
    </location>
</feature>
<dbReference type="PROSITE" id="PS51677">
    <property type="entry name" value="NODB"/>
    <property type="match status" value="1"/>
</dbReference>
<gene>
    <name evidence="3" type="ORF">J2Z34_002078</name>
</gene>
<evidence type="ECO:0000259" key="2">
    <source>
        <dbReference type="PROSITE" id="PS51677"/>
    </source>
</evidence>
<dbReference type="EMBL" id="JAGGKC010000017">
    <property type="protein sequence ID" value="MBP1919588.1"/>
    <property type="molecule type" value="Genomic_DNA"/>
</dbReference>
<proteinExistence type="predicted"/>
<keyword evidence="1" id="KW-0732">Signal</keyword>
<dbReference type="Gene3D" id="3.20.20.370">
    <property type="entry name" value="Glycoside hydrolase/deacetylase"/>
    <property type="match status" value="1"/>
</dbReference>
<protein>
    <submittedName>
        <fullName evidence="3">Peptidoglycan/xylan/chitin deacetylase (PgdA/CDA1 family)</fullName>
    </submittedName>
</protein>
<evidence type="ECO:0000313" key="3">
    <source>
        <dbReference type="EMBL" id="MBP1919588.1"/>
    </source>
</evidence>
<dbReference type="Proteomes" id="UP001519271">
    <property type="component" value="Unassembled WGS sequence"/>
</dbReference>
<dbReference type="PROSITE" id="PS51257">
    <property type="entry name" value="PROKAR_LIPOPROTEIN"/>
    <property type="match status" value="1"/>
</dbReference>
<comment type="caution">
    <text evidence="3">The sequence shown here is derived from an EMBL/GenBank/DDBJ whole genome shotgun (WGS) entry which is preliminary data.</text>
</comment>
<dbReference type="PANTHER" id="PTHR10587">
    <property type="entry name" value="GLYCOSYL TRANSFERASE-RELATED"/>
    <property type="match status" value="1"/>
</dbReference>
<evidence type="ECO:0000256" key="1">
    <source>
        <dbReference type="SAM" id="SignalP"/>
    </source>
</evidence>
<reference evidence="3 4" key="1">
    <citation type="submission" date="2021-03" db="EMBL/GenBank/DDBJ databases">
        <title>Genomic Encyclopedia of Type Strains, Phase IV (KMG-IV): sequencing the most valuable type-strain genomes for metagenomic binning, comparative biology and taxonomic classification.</title>
        <authorList>
            <person name="Goeker M."/>
        </authorList>
    </citation>
    <scope>NUCLEOTIDE SEQUENCE [LARGE SCALE GENOMIC DNA]</scope>
    <source>
        <strain evidence="3 4">DSM 6139</strain>
    </source>
</reference>
<dbReference type="PANTHER" id="PTHR10587:SF134">
    <property type="entry name" value="SECRETED PROTEIN"/>
    <property type="match status" value="1"/>
</dbReference>
<feature type="domain" description="NodB homology" evidence="2">
    <location>
        <begin position="92"/>
        <end position="281"/>
    </location>
</feature>
<name>A0ABS4G4V6_9CLOT</name>
<dbReference type="Pfam" id="PF01522">
    <property type="entry name" value="Polysacc_deac_1"/>
    <property type="match status" value="1"/>
</dbReference>
<dbReference type="InterPro" id="IPR050248">
    <property type="entry name" value="Polysacc_deacetylase_ArnD"/>
</dbReference>
<dbReference type="SUPFAM" id="SSF88713">
    <property type="entry name" value="Glycoside hydrolase/deacetylase"/>
    <property type="match status" value="1"/>
</dbReference>
<feature type="signal peptide" evidence="1">
    <location>
        <begin position="1"/>
        <end position="21"/>
    </location>
</feature>
<evidence type="ECO:0000313" key="4">
    <source>
        <dbReference type="Proteomes" id="UP001519271"/>
    </source>
</evidence>
<sequence length="290" mass="31901">MGERANAKMVLVLTITAVLFACSSNNETTTETYKPLETLPTIVATEPIKPTEAESVKLVDRMYIVEKYSGVAPSKFGERMEGIISGFKPLGKQLALTLDACGGNYDKRITDYLEMKKIKATLFISGKWIDRHEKELRRLSESSLFQIENHGTTHRPLTSDGRSIYGITGTRDVGEAYDEVMVNSDRLQSVTGRSPKFFRSGTAFYDDVSISMLKDLGISAAGYTISGDGGATFSRLKIIGRLKGAKPGDIILMHMNHPESDTYEGLVGAVDELIDAGYEFITMSEALENK</sequence>
<keyword evidence="4" id="KW-1185">Reference proteome</keyword>